<dbReference type="Proteomes" id="UP000374630">
    <property type="component" value="Unassembled WGS sequence"/>
</dbReference>
<accession>A0A5J5DWS6</accession>
<dbReference type="InterPro" id="IPR036129">
    <property type="entry name" value="Glycerate_kinase_sf"/>
</dbReference>
<dbReference type="GO" id="GO:0031388">
    <property type="term" value="P:organic acid phosphorylation"/>
    <property type="evidence" value="ECO:0007669"/>
    <property type="project" value="UniProtKB-UniRule"/>
</dbReference>
<evidence type="ECO:0000313" key="8">
    <source>
        <dbReference type="Proteomes" id="UP000374630"/>
    </source>
</evidence>
<evidence type="ECO:0000256" key="1">
    <source>
        <dbReference type="ARBA" id="ARBA00006284"/>
    </source>
</evidence>
<keyword evidence="8" id="KW-1185">Reference proteome</keyword>
<dbReference type="AlphaFoldDB" id="A0A5J5DWS6"/>
<dbReference type="PANTHER" id="PTHR21599:SF0">
    <property type="entry name" value="GLYCERATE KINASE"/>
    <property type="match status" value="1"/>
</dbReference>
<dbReference type="EMBL" id="RZNZ01000004">
    <property type="protein sequence ID" value="KAA8821317.1"/>
    <property type="molecule type" value="Genomic_DNA"/>
</dbReference>
<comment type="similarity">
    <text evidence="1 4">Belongs to the glycerate kinase type-1 family.</text>
</comment>
<evidence type="ECO:0000313" key="7">
    <source>
        <dbReference type="Proteomes" id="UP000345527"/>
    </source>
</evidence>
<dbReference type="InterPro" id="IPR018197">
    <property type="entry name" value="Glycerate_kinase_RE-like"/>
</dbReference>
<gene>
    <name evidence="6" type="ORF">EM848_01970</name>
    <name evidence="5" type="ORF">EMO90_03950</name>
</gene>
<reference evidence="7 8" key="1">
    <citation type="journal article" date="2019" name="Syst. Appl. Microbiol.">
        <title>Characterization of Bifidobacterium species in feaces of the Egyptian fruit bat: Description of B. vespertilionis sp. nov. and B. rousetti sp. nov.</title>
        <authorList>
            <person name="Modesto M."/>
            <person name="Satti M."/>
            <person name="Watanabe K."/>
            <person name="Puglisi E."/>
            <person name="Morelli L."/>
            <person name="Huang C.-H."/>
            <person name="Liou J.-S."/>
            <person name="Miyashita M."/>
            <person name="Tamura T."/>
            <person name="Saito S."/>
            <person name="Mori K."/>
            <person name="Huang L."/>
            <person name="Sciavilla P."/>
            <person name="Sandri C."/>
            <person name="Spiezio C."/>
            <person name="Vitali F."/>
            <person name="Cavalieri D."/>
            <person name="Perpetuini G."/>
            <person name="Tofalo R."/>
            <person name="Bonetti A."/>
            <person name="Arita M."/>
            <person name="Mattarelli P."/>
        </authorList>
    </citation>
    <scope>NUCLEOTIDE SEQUENCE [LARGE SCALE GENOMIC DNA]</scope>
    <source>
        <strain evidence="5 8">RST16</strain>
        <strain evidence="6 7">RST8</strain>
    </source>
</reference>
<evidence type="ECO:0000256" key="3">
    <source>
        <dbReference type="ARBA" id="ARBA00022777"/>
    </source>
</evidence>
<dbReference type="InterPro" id="IPR018193">
    <property type="entry name" value="Glyc_kinase_flavodox-like_fold"/>
</dbReference>
<dbReference type="EMBL" id="RZOA01000003">
    <property type="protein sequence ID" value="KAA8824262.1"/>
    <property type="molecule type" value="Genomic_DNA"/>
</dbReference>
<dbReference type="PANTHER" id="PTHR21599">
    <property type="entry name" value="GLYCERATE KINASE"/>
    <property type="match status" value="1"/>
</dbReference>
<proteinExistence type="inferred from homology"/>
<evidence type="ECO:0000256" key="4">
    <source>
        <dbReference type="PIRNR" id="PIRNR006078"/>
    </source>
</evidence>
<dbReference type="InterPro" id="IPR004381">
    <property type="entry name" value="Glycerate_kinase"/>
</dbReference>
<evidence type="ECO:0000313" key="6">
    <source>
        <dbReference type="EMBL" id="KAA8824262.1"/>
    </source>
</evidence>
<protein>
    <submittedName>
        <fullName evidence="6">Glycerate kinase</fullName>
    </submittedName>
</protein>
<dbReference type="Proteomes" id="UP000345527">
    <property type="component" value="Unassembled WGS sequence"/>
</dbReference>
<sequence length="390" mass="40091">MESCDQPTILLASDSFKGSASSRRIEELLELGVRRALPDCTVLKYPIADGGEGTVDAVTDATGGRIRTVTVSGPLGDDVEARYGMLPDGRTAILEMAQASGITLIEQNRSNALNASTFGVGQMVLDAIDAGARRIYIGLGGSATSDGGAGMAKALGVRFLDGSGADIPCGLAGLEDLTAIDATGLDPRIAETEFIALTDVSNPLVGNHGAVHVYGPQKGIAPDEANGLDGWMRRYADVVHAILGTDVSRIPGTGAAGGLGAALVAFCGAEIRSGIETVLDLIGIDDVMDGVDLVITGEGRMDAQSANGKAPVGVAQRAKRHGKPVIAVVGGRADDLGAVYDMGIDLVIPSVPCPMSLDECIDRLEINVPMAAETAARAFLLSSAARARRR</sequence>
<dbReference type="Gene3D" id="3.90.1510.10">
    <property type="entry name" value="Glycerate kinase, domain 2"/>
    <property type="match status" value="1"/>
</dbReference>
<dbReference type="OrthoDB" id="9774290at2"/>
<evidence type="ECO:0000313" key="5">
    <source>
        <dbReference type="EMBL" id="KAA8821317.1"/>
    </source>
</evidence>
<dbReference type="SUPFAM" id="SSF110738">
    <property type="entry name" value="Glycerate kinase I"/>
    <property type="match status" value="1"/>
</dbReference>
<dbReference type="Pfam" id="PF02595">
    <property type="entry name" value="Gly_kinase"/>
    <property type="match status" value="1"/>
</dbReference>
<evidence type="ECO:0000256" key="2">
    <source>
        <dbReference type="ARBA" id="ARBA00022679"/>
    </source>
</evidence>
<keyword evidence="2 4" id="KW-0808">Transferase</keyword>
<name>A0A5J5DWS6_9BIFI</name>
<dbReference type="Gene3D" id="3.40.50.10350">
    <property type="entry name" value="Glycerate kinase, domain 1"/>
    <property type="match status" value="1"/>
</dbReference>
<comment type="caution">
    <text evidence="6">The sequence shown here is derived from an EMBL/GenBank/DDBJ whole genome shotgun (WGS) entry which is preliminary data.</text>
</comment>
<keyword evidence="3 4" id="KW-0418">Kinase</keyword>
<dbReference type="PIRSF" id="PIRSF006078">
    <property type="entry name" value="GlxK"/>
    <property type="match status" value="1"/>
</dbReference>
<dbReference type="RefSeq" id="WP_150353338.1">
    <property type="nucleotide sequence ID" value="NZ_RZNZ01000004.1"/>
</dbReference>
<organism evidence="6 7">
    <name type="scientific">Bifidobacterium vespertilionis</name>
    <dbReference type="NCBI Taxonomy" id="2562524"/>
    <lineage>
        <taxon>Bacteria</taxon>
        <taxon>Bacillati</taxon>
        <taxon>Actinomycetota</taxon>
        <taxon>Actinomycetes</taxon>
        <taxon>Bifidobacteriales</taxon>
        <taxon>Bifidobacteriaceae</taxon>
        <taxon>Bifidobacterium</taxon>
    </lineage>
</organism>
<dbReference type="NCBIfam" id="TIGR00045">
    <property type="entry name" value="glycerate kinase"/>
    <property type="match status" value="1"/>
</dbReference>
<dbReference type="GO" id="GO:0008887">
    <property type="term" value="F:glycerate kinase activity"/>
    <property type="evidence" value="ECO:0007669"/>
    <property type="project" value="UniProtKB-UniRule"/>
</dbReference>